<dbReference type="EMBL" id="CP053418">
    <property type="protein sequence ID" value="QJW83160.1"/>
    <property type="molecule type" value="Genomic_DNA"/>
</dbReference>
<evidence type="ECO:0000313" key="2">
    <source>
        <dbReference type="Proteomes" id="UP000500826"/>
    </source>
</evidence>
<protein>
    <submittedName>
        <fullName evidence="1">Uncharacterized protein</fullName>
    </submittedName>
</protein>
<organism evidence="1 2">
    <name type="scientific">Ramlibacter terrae</name>
    <dbReference type="NCBI Taxonomy" id="2732511"/>
    <lineage>
        <taxon>Bacteria</taxon>
        <taxon>Pseudomonadati</taxon>
        <taxon>Pseudomonadota</taxon>
        <taxon>Betaproteobacteria</taxon>
        <taxon>Burkholderiales</taxon>
        <taxon>Comamonadaceae</taxon>
        <taxon>Ramlibacter</taxon>
    </lineage>
</organism>
<dbReference type="Proteomes" id="UP000500826">
    <property type="component" value="Chromosome"/>
</dbReference>
<keyword evidence="2" id="KW-1185">Reference proteome</keyword>
<gene>
    <name evidence="1" type="ORF">HK414_01600</name>
</gene>
<sequence>MADRDRQQLAVAYWNWVLTRNPADHPTQDRTGTLCAQGRGDRFWFLAGGAAEDRIERRCTVPFGTQIIVPVMAFVLHFAEMDDCRNNAKVASLAPFTFGTLGWRSCPFSLVRPNRAATPHLSS</sequence>
<accession>A0ABX6NZA2</accession>
<reference evidence="1 2" key="1">
    <citation type="submission" date="2020-05" db="EMBL/GenBank/DDBJ databases">
        <title>Ramlibacter rhizophilus sp. nov., isolated from rhizosphere soil of national flower Mugunghwa from South Korea.</title>
        <authorList>
            <person name="Zheng-Fei Y."/>
            <person name="Huan T."/>
        </authorList>
    </citation>
    <scope>NUCLEOTIDE SEQUENCE [LARGE SCALE GENOMIC DNA]</scope>
    <source>
        <strain evidence="1 2">H242</strain>
    </source>
</reference>
<name>A0ABX6NZA2_9BURK</name>
<proteinExistence type="predicted"/>
<reference evidence="1 2" key="2">
    <citation type="submission" date="2020-05" db="EMBL/GenBank/DDBJ databases">
        <authorList>
            <person name="Khan S.A."/>
            <person name="Jeon C.O."/>
            <person name="Chun B.H."/>
        </authorList>
    </citation>
    <scope>NUCLEOTIDE SEQUENCE [LARGE SCALE GENOMIC DNA]</scope>
    <source>
        <strain evidence="1 2">H242</strain>
    </source>
</reference>
<evidence type="ECO:0000313" key="1">
    <source>
        <dbReference type="EMBL" id="QJW83160.1"/>
    </source>
</evidence>